<proteinExistence type="predicted"/>
<accession>A0A6J4HKR7</accession>
<sequence>MDTDSDEELGRAVGELAGGRTDKSTLAQVARLARDSMRAAGARSLATGQWLAETALETVPHIPVRDAGTLSAQHGGLTGERLAEEVVRSASRTTASLGAVAGALAGAHELVPPTWAAIPAELLVETLAVVAVEMKLVAELQEIYGMPVEGTPTERSVAIVRAWAESRGVTARALVQPGGLAQVLGRGSRRELVHMLQRRLALRAMRNMSALVPLMAGAVAGAELNRRATRSLGEKVVQDLSSRHRRGVA</sequence>
<reference evidence="1" key="1">
    <citation type="submission" date="2020-02" db="EMBL/GenBank/DDBJ databases">
        <authorList>
            <person name="Meier V. D."/>
        </authorList>
    </citation>
    <scope>NUCLEOTIDE SEQUENCE</scope>
    <source>
        <strain evidence="1">AVDCRST_MAG10</strain>
    </source>
</reference>
<dbReference type="AlphaFoldDB" id="A0A6J4HKR7"/>
<name>A0A6J4HKR7_9ACTN</name>
<gene>
    <name evidence="1" type="ORF">AVDCRST_MAG10-972</name>
</gene>
<protein>
    <recommendedName>
        <fullName evidence="2">EcsC protein family protein</fullName>
    </recommendedName>
</protein>
<evidence type="ECO:0008006" key="2">
    <source>
        <dbReference type="Google" id="ProtNLM"/>
    </source>
</evidence>
<organism evidence="1">
    <name type="scientific">uncultured Acidimicrobiales bacterium</name>
    <dbReference type="NCBI Taxonomy" id="310071"/>
    <lineage>
        <taxon>Bacteria</taxon>
        <taxon>Bacillati</taxon>
        <taxon>Actinomycetota</taxon>
        <taxon>Acidimicrobiia</taxon>
        <taxon>Acidimicrobiales</taxon>
        <taxon>environmental samples</taxon>
    </lineage>
</organism>
<dbReference type="EMBL" id="CADCTB010000062">
    <property type="protein sequence ID" value="CAA9226795.1"/>
    <property type="molecule type" value="Genomic_DNA"/>
</dbReference>
<evidence type="ECO:0000313" key="1">
    <source>
        <dbReference type="EMBL" id="CAA9226795.1"/>
    </source>
</evidence>